<organism evidence="3 4">
    <name type="scientific">Domibacillus iocasae</name>
    <dbReference type="NCBI Taxonomy" id="1714016"/>
    <lineage>
        <taxon>Bacteria</taxon>
        <taxon>Bacillati</taxon>
        <taxon>Bacillota</taxon>
        <taxon>Bacilli</taxon>
        <taxon>Bacillales</taxon>
        <taxon>Bacillaceae</taxon>
        <taxon>Domibacillus</taxon>
    </lineage>
</organism>
<feature type="signal peptide" evidence="2">
    <location>
        <begin position="1"/>
        <end position="22"/>
    </location>
</feature>
<reference evidence="3 4" key="1">
    <citation type="submission" date="2016-06" db="EMBL/GenBank/DDBJ databases">
        <title>Domibacillus iocasae genome sequencing.</title>
        <authorList>
            <person name="Verma A."/>
            <person name="Pal Y."/>
            <person name="Ojha A.K."/>
            <person name="Krishnamurthi S."/>
        </authorList>
    </citation>
    <scope>NUCLEOTIDE SEQUENCE [LARGE SCALE GENOMIC DNA]</scope>
    <source>
        <strain evidence="3 4">DSM 29979</strain>
    </source>
</reference>
<dbReference type="RefSeq" id="WP_069937868.1">
    <property type="nucleotide sequence ID" value="NZ_MAMP01000012.1"/>
</dbReference>
<dbReference type="InterPro" id="IPR005064">
    <property type="entry name" value="BUG"/>
</dbReference>
<evidence type="ECO:0008006" key="5">
    <source>
        <dbReference type="Google" id="ProtNLM"/>
    </source>
</evidence>
<keyword evidence="2" id="KW-0732">Signal</keyword>
<name>A0A1E7DS16_9BACI</name>
<dbReference type="PANTHER" id="PTHR42928:SF3">
    <property type="entry name" value="UPF0065 PROTEIN YFLP"/>
    <property type="match status" value="1"/>
</dbReference>
<dbReference type="PIRSF" id="PIRSF017082">
    <property type="entry name" value="YflP"/>
    <property type="match status" value="1"/>
</dbReference>
<dbReference type="Proteomes" id="UP000095658">
    <property type="component" value="Unassembled WGS sequence"/>
</dbReference>
<dbReference type="InterPro" id="IPR042100">
    <property type="entry name" value="Bug_dom1"/>
</dbReference>
<feature type="chain" id="PRO_5038347182" description="Tripartite tricarboxylate transporter substrate binding protein" evidence="2">
    <location>
        <begin position="23"/>
        <end position="316"/>
    </location>
</feature>
<dbReference type="AlphaFoldDB" id="A0A1E7DS16"/>
<dbReference type="SUPFAM" id="SSF53850">
    <property type="entry name" value="Periplasmic binding protein-like II"/>
    <property type="match status" value="1"/>
</dbReference>
<comment type="similarity">
    <text evidence="1">Belongs to the UPF0065 (bug) family.</text>
</comment>
<dbReference type="PANTHER" id="PTHR42928">
    <property type="entry name" value="TRICARBOXYLATE-BINDING PROTEIN"/>
    <property type="match status" value="1"/>
</dbReference>
<protein>
    <recommendedName>
        <fullName evidence="5">Tripartite tricarboxylate transporter substrate binding protein</fullName>
    </recommendedName>
</protein>
<dbReference type="PROSITE" id="PS51257">
    <property type="entry name" value="PROKAR_LIPOPROTEIN"/>
    <property type="match status" value="1"/>
</dbReference>
<evidence type="ECO:0000313" key="4">
    <source>
        <dbReference type="Proteomes" id="UP000095658"/>
    </source>
</evidence>
<dbReference type="Gene3D" id="3.40.190.150">
    <property type="entry name" value="Bordetella uptake gene, domain 1"/>
    <property type="match status" value="1"/>
</dbReference>
<accession>A0A1E7DS16</accession>
<proteinExistence type="inferred from homology"/>
<dbReference type="EMBL" id="MAMP01000012">
    <property type="protein sequence ID" value="OES45873.1"/>
    <property type="molecule type" value="Genomic_DNA"/>
</dbReference>
<dbReference type="STRING" id="1714016.BA724_02485"/>
<dbReference type="Gene3D" id="3.40.190.10">
    <property type="entry name" value="Periplasmic binding protein-like II"/>
    <property type="match status" value="1"/>
</dbReference>
<evidence type="ECO:0000256" key="1">
    <source>
        <dbReference type="ARBA" id="ARBA00006987"/>
    </source>
</evidence>
<evidence type="ECO:0000313" key="3">
    <source>
        <dbReference type="EMBL" id="OES45873.1"/>
    </source>
</evidence>
<gene>
    <name evidence="3" type="ORF">BA724_02485</name>
</gene>
<keyword evidence="4" id="KW-1185">Reference proteome</keyword>
<sequence length="316" mass="35323">MKRSILLLLAVLLIIGCTPSNTSLSQQELTFIVPGSPDGGWDALAQSIKTVVEKEKLTEQEVRIVYEEGDGGDNGWAELKKADPYTIAMTSSLLLTNNLLGHSTLNYQEFTPLATMASEWQTVIVMDDSPFQSVNDFMQQLKKQPDLYPVGIEPQFGNDDQIAFTEAARATGIPAASLRFFRYSNGDELLTALKEGEIAAASLSSSQSEAFAAEGNIRIITISSPERLIHLPDVPTWKEHGIDVVFPHWRGVIGSGEMSAREKKQWVSLLTAVQSSPYWAEELEKNHWTSFYRNSEDTEKLLEADQKKYRYIMNQK</sequence>
<evidence type="ECO:0000256" key="2">
    <source>
        <dbReference type="SAM" id="SignalP"/>
    </source>
</evidence>
<dbReference type="Pfam" id="PF03401">
    <property type="entry name" value="TctC"/>
    <property type="match status" value="1"/>
</dbReference>
<comment type="caution">
    <text evidence="3">The sequence shown here is derived from an EMBL/GenBank/DDBJ whole genome shotgun (WGS) entry which is preliminary data.</text>
</comment>